<evidence type="ECO:0000313" key="12">
    <source>
        <dbReference type="EMBL" id="MFC4554714.1"/>
    </source>
</evidence>
<sequence>MDTVKKVLDTLLAWFTIVLFAVLVLVVVWQVASRELVGTPSTWSEEAARQLFVWLGFLASAYVFSTRGHIAVEFVVRKLPERAERVVAILVQALILTFAVVVLVWGGWRASQGAWGQNLSALPFTIGQMYLAMPVAGVLIALYCVYFIVAMIRREEPPYLELALPAEAAEHTDATGTVRDEGGPDHVGTSTGTDPSTGTHHSAGTHPSAHDRREA</sequence>
<evidence type="ECO:0000256" key="2">
    <source>
        <dbReference type="ARBA" id="ARBA00022448"/>
    </source>
</evidence>
<dbReference type="Proteomes" id="UP001595955">
    <property type="component" value="Unassembled WGS sequence"/>
</dbReference>
<dbReference type="InterPro" id="IPR007387">
    <property type="entry name" value="TRAP_DctQ"/>
</dbReference>
<proteinExistence type="inferred from homology"/>
<evidence type="ECO:0000256" key="4">
    <source>
        <dbReference type="ARBA" id="ARBA00022519"/>
    </source>
</evidence>
<feature type="domain" description="Tripartite ATP-independent periplasmic transporters DctQ component" evidence="11">
    <location>
        <begin position="23"/>
        <end position="153"/>
    </location>
</feature>
<feature type="transmembrane region" description="Helical" evidence="10">
    <location>
        <begin position="87"/>
        <end position="108"/>
    </location>
</feature>
<accession>A0ABV9D7J2</accession>
<comment type="similarity">
    <text evidence="8">Belongs to the TRAP transporter small permease family.</text>
</comment>
<evidence type="ECO:0000313" key="13">
    <source>
        <dbReference type="Proteomes" id="UP001595955"/>
    </source>
</evidence>
<comment type="caution">
    <text evidence="12">The sequence shown here is derived from an EMBL/GenBank/DDBJ whole genome shotgun (WGS) entry which is preliminary data.</text>
</comment>
<name>A0ABV9D7J2_9MICO</name>
<feature type="transmembrane region" description="Helical" evidence="10">
    <location>
        <begin position="12"/>
        <end position="32"/>
    </location>
</feature>
<evidence type="ECO:0000256" key="5">
    <source>
        <dbReference type="ARBA" id="ARBA00022692"/>
    </source>
</evidence>
<dbReference type="RefSeq" id="WP_122825272.1">
    <property type="nucleotide sequence ID" value="NZ_CP033325.1"/>
</dbReference>
<evidence type="ECO:0000256" key="6">
    <source>
        <dbReference type="ARBA" id="ARBA00022989"/>
    </source>
</evidence>
<dbReference type="InterPro" id="IPR055348">
    <property type="entry name" value="DctQ"/>
</dbReference>
<keyword evidence="2" id="KW-0813">Transport</keyword>
<keyword evidence="4" id="KW-0997">Cell inner membrane</keyword>
<evidence type="ECO:0000256" key="10">
    <source>
        <dbReference type="SAM" id="Phobius"/>
    </source>
</evidence>
<feature type="compositionally biased region" description="Basic and acidic residues" evidence="9">
    <location>
        <begin position="171"/>
        <end position="184"/>
    </location>
</feature>
<evidence type="ECO:0000256" key="9">
    <source>
        <dbReference type="SAM" id="MobiDB-lite"/>
    </source>
</evidence>
<feature type="transmembrane region" description="Helical" evidence="10">
    <location>
        <begin position="128"/>
        <end position="149"/>
    </location>
</feature>
<dbReference type="PANTHER" id="PTHR35011:SF2">
    <property type="entry name" value="2,3-DIKETO-L-GULONATE TRAP TRANSPORTER SMALL PERMEASE PROTEIN YIAM"/>
    <property type="match status" value="1"/>
</dbReference>
<keyword evidence="13" id="KW-1185">Reference proteome</keyword>
<comment type="subcellular location">
    <subcellularLocation>
        <location evidence="1">Cell inner membrane</location>
        <topology evidence="1">Multi-pass membrane protein</topology>
    </subcellularLocation>
</comment>
<keyword evidence="3" id="KW-1003">Cell membrane</keyword>
<evidence type="ECO:0000256" key="1">
    <source>
        <dbReference type="ARBA" id="ARBA00004429"/>
    </source>
</evidence>
<dbReference type="PANTHER" id="PTHR35011">
    <property type="entry name" value="2,3-DIKETO-L-GULONATE TRAP TRANSPORTER SMALL PERMEASE PROTEIN YIAM"/>
    <property type="match status" value="1"/>
</dbReference>
<protein>
    <submittedName>
        <fullName evidence="12">TRAP transporter small permease</fullName>
    </submittedName>
</protein>
<dbReference type="EMBL" id="JBHSGF010000003">
    <property type="protein sequence ID" value="MFC4554714.1"/>
    <property type="molecule type" value="Genomic_DNA"/>
</dbReference>
<keyword evidence="6 10" id="KW-1133">Transmembrane helix</keyword>
<dbReference type="Pfam" id="PF04290">
    <property type="entry name" value="DctQ"/>
    <property type="match status" value="1"/>
</dbReference>
<evidence type="ECO:0000259" key="11">
    <source>
        <dbReference type="Pfam" id="PF04290"/>
    </source>
</evidence>
<organism evidence="12 13">
    <name type="scientific">Georgenia faecalis</name>
    <dbReference type="NCBI Taxonomy" id="2483799"/>
    <lineage>
        <taxon>Bacteria</taxon>
        <taxon>Bacillati</taxon>
        <taxon>Actinomycetota</taxon>
        <taxon>Actinomycetes</taxon>
        <taxon>Micrococcales</taxon>
        <taxon>Bogoriellaceae</taxon>
        <taxon>Georgenia</taxon>
    </lineage>
</organism>
<feature type="region of interest" description="Disordered" evidence="9">
    <location>
        <begin position="171"/>
        <end position="215"/>
    </location>
</feature>
<reference evidence="13" key="1">
    <citation type="journal article" date="2019" name="Int. J. Syst. Evol. Microbiol.">
        <title>The Global Catalogue of Microorganisms (GCM) 10K type strain sequencing project: providing services to taxonomists for standard genome sequencing and annotation.</title>
        <authorList>
            <consortium name="The Broad Institute Genomics Platform"/>
            <consortium name="The Broad Institute Genome Sequencing Center for Infectious Disease"/>
            <person name="Wu L."/>
            <person name="Ma J."/>
        </authorList>
    </citation>
    <scope>NUCLEOTIDE SEQUENCE [LARGE SCALE GENOMIC DNA]</scope>
    <source>
        <strain evidence="13">JCM 3369</strain>
    </source>
</reference>
<keyword evidence="5 10" id="KW-0812">Transmembrane</keyword>
<gene>
    <name evidence="12" type="ORF">ACFO3F_05590</name>
</gene>
<keyword evidence="7 10" id="KW-0472">Membrane</keyword>
<feature type="transmembrane region" description="Helical" evidence="10">
    <location>
        <begin position="52"/>
        <end position="75"/>
    </location>
</feature>
<evidence type="ECO:0000256" key="3">
    <source>
        <dbReference type="ARBA" id="ARBA00022475"/>
    </source>
</evidence>
<feature type="compositionally biased region" description="Low complexity" evidence="9">
    <location>
        <begin position="188"/>
        <end position="202"/>
    </location>
</feature>
<evidence type="ECO:0000256" key="7">
    <source>
        <dbReference type="ARBA" id="ARBA00023136"/>
    </source>
</evidence>
<evidence type="ECO:0000256" key="8">
    <source>
        <dbReference type="ARBA" id="ARBA00038436"/>
    </source>
</evidence>